<gene>
    <name evidence="3" type="ORF">ATO10_13264</name>
</gene>
<dbReference type="OrthoDB" id="8477685at2"/>
<dbReference type="Proteomes" id="UP000024836">
    <property type="component" value="Unassembled WGS sequence"/>
</dbReference>
<evidence type="ECO:0000256" key="2">
    <source>
        <dbReference type="SAM" id="Phobius"/>
    </source>
</evidence>
<dbReference type="eggNOG" id="COG0419">
    <property type="taxonomic scope" value="Bacteria"/>
</dbReference>
<feature type="transmembrane region" description="Helical" evidence="2">
    <location>
        <begin position="56"/>
        <end position="77"/>
    </location>
</feature>
<dbReference type="EMBL" id="AQQY01000010">
    <property type="protein sequence ID" value="KCV81152.1"/>
    <property type="molecule type" value="Genomic_DNA"/>
</dbReference>
<dbReference type="RefSeq" id="WP_035252392.1">
    <property type="nucleotide sequence ID" value="NZ_AQQY01000010.1"/>
</dbReference>
<dbReference type="InterPro" id="IPR012683">
    <property type="entry name" value="CHP02302_TM"/>
</dbReference>
<dbReference type="Pfam" id="PF13779">
    <property type="entry name" value="DUF4175"/>
    <property type="match status" value="1"/>
</dbReference>
<keyword evidence="4" id="KW-1185">Reference proteome</keyword>
<dbReference type="STRING" id="1461693.ATO10_13264"/>
<feature type="compositionally biased region" description="Low complexity" evidence="1">
    <location>
        <begin position="753"/>
        <end position="784"/>
    </location>
</feature>
<keyword evidence="2" id="KW-0472">Membrane</keyword>
<keyword evidence="2" id="KW-0812">Transmembrane</keyword>
<dbReference type="PATRIC" id="fig|1461693.3.peg.2687"/>
<dbReference type="AlphaFoldDB" id="A0A058ZIY4"/>
<name>A0A058ZIY4_9RHOB</name>
<feature type="compositionally biased region" description="Basic and acidic residues" evidence="1">
    <location>
        <begin position="721"/>
        <end position="730"/>
    </location>
</feature>
<comment type="caution">
    <text evidence="3">The sequence shown here is derived from an EMBL/GenBank/DDBJ whole genome shotgun (WGS) entry which is preliminary data.</text>
</comment>
<protein>
    <recommendedName>
        <fullName evidence="5">TIGR02302 family protein</fullName>
    </recommendedName>
</protein>
<evidence type="ECO:0000313" key="3">
    <source>
        <dbReference type="EMBL" id="KCV81152.1"/>
    </source>
</evidence>
<feature type="compositionally biased region" description="Polar residues" evidence="1">
    <location>
        <begin position="547"/>
        <end position="561"/>
    </location>
</feature>
<evidence type="ECO:0000256" key="1">
    <source>
        <dbReference type="SAM" id="MobiDB-lite"/>
    </source>
</evidence>
<reference evidence="3 4" key="1">
    <citation type="submission" date="2013-04" db="EMBL/GenBank/DDBJ databases">
        <title>Shimia sp. 22II-S11-Z10 Genome Sequencing.</title>
        <authorList>
            <person name="Lai Q."/>
            <person name="Li G."/>
            <person name="Shao Z."/>
        </authorList>
    </citation>
    <scope>NUCLEOTIDE SEQUENCE [LARGE SCALE GENOMIC DNA]</scope>
    <source>
        <strain evidence="4">22II-S11-Z10</strain>
    </source>
</reference>
<feature type="transmembrane region" description="Helical" evidence="2">
    <location>
        <begin position="157"/>
        <end position="176"/>
    </location>
</feature>
<keyword evidence="2" id="KW-1133">Transmembrane helix</keyword>
<organism evidence="3 4">
    <name type="scientific">Actibacterium atlanticum</name>
    <dbReference type="NCBI Taxonomy" id="1461693"/>
    <lineage>
        <taxon>Bacteria</taxon>
        <taxon>Pseudomonadati</taxon>
        <taxon>Pseudomonadota</taxon>
        <taxon>Alphaproteobacteria</taxon>
        <taxon>Rhodobacterales</taxon>
        <taxon>Roseobacteraceae</taxon>
        <taxon>Actibacterium</taxon>
    </lineage>
</organism>
<feature type="region of interest" description="Disordered" evidence="1">
    <location>
        <begin position="541"/>
        <end position="561"/>
    </location>
</feature>
<feature type="compositionally biased region" description="Basic and acidic residues" evidence="1">
    <location>
        <begin position="681"/>
        <end position="693"/>
    </location>
</feature>
<sequence>MSQPDVSDPVLKTLKRPLRLTRVGMVAERLVRAFWPSWSLALLAIVPLALGLQNHVPIFVVLVFLLGVATLLGLTLWRGAQQFVWPTSEEAQARLDETLPGRPIAALLDDQAIGKGDAATQMVWQVHQRRMAARASTARAVHPDLQLASRDRFGLRYIALTTFAAAATFGSIWQVATITDLPETSGAAQALGPAWEGWAEPPAYTGRPGLYLNDIIAPVLELPQDTQITLRLYGEDGRASVTQNIAGDEHEVTEDGASHLFRLARSGEMQVGDRDWQVLMQRDFPPMVEVTAPQEFGPAGEIRQRYEPSDDYGVVAGKVVISLDLGAIERSYGLAVAPEERDPIELDLPMPLVGDRTAFEGILIENFSEHPWARMPVLMRFEVRDALDQRGLSAAIPANLGGQRFFDPLAKAIAELRRDLLWSRENGKTTAQLLRAISHLPDGLFRDSAHYLKLRHAIRQLEEGVKGGLTTERRDEVAQVLWELAQELEFGDLDDARERLERAQERLAEAMRNGADPAEINELMQELREAMNDYLRQLAQEQRQEGGDQQTAQNGEANEVTQDQLQEMMNKIQELMEEGRMAEAMALMEQLMELMENLRITEGQGGEGQPSPGQQALDGLREGLRNQQGLSDDTFRDLQDQFNPNAGREDGRAEGQPRPGETPGGREQSEQQGEGAGDQRSLAERQSDLREQLQELQQQMPGLGGETADEIQDSLNNADRAMNRAERDLLQGDLPGALDNQAEAMNDMRDAIRGLGQALAQQQQEQQGEGAGDPQQAQQGGPRDPLGRGESGDGPNSDGSSLRDGDVILGERAQELLDEIQRRSLEQNRPDLELDYLKRLLDRF</sequence>
<evidence type="ECO:0000313" key="4">
    <source>
        <dbReference type="Proteomes" id="UP000024836"/>
    </source>
</evidence>
<accession>A0A058ZIY4</accession>
<feature type="region of interest" description="Disordered" evidence="1">
    <location>
        <begin position="629"/>
        <end position="810"/>
    </location>
</feature>
<proteinExistence type="predicted"/>
<feature type="transmembrane region" description="Helical" evidence="2">
    <location>
        <begin position="30"/>
        <end position="50"/>
    </location>
</feature>
<evidence type="ECO:0008006" key="5">
    <source>
        <dbReference type="Google" id="ProtNLM"/>
    </source>
</evidence>